<name>A0AAV7LZT1_PLEWA</name>
<proteinExistence type="predicted"/>
<organism evidence="2 3">
    <name type="scientific">Pleurodeles waltl</name>
    <name type="common">Iberian ribbed newt</name>
    <dbReference type="NCBI Taxonomy" id="8319"/>
    <lineage>
        <taxon>Eukaryota</taxon>
        <taxon>Metazoa</taxon>
        <taxon>Chordata</taxon>
        <taxon>Craniata</taxon>
        <taxon>Vertebrata</taxon>
        <taxon>Euteleostomi</taxon>
        <taxon>Amphibia</taxon>
        <taxon>Batrachia</taxon>
        <taxon>Caudata</taxon>
        <taxon>Salamandroidea</taxon>
        <taxon>Salamandridae</taxon>
        <taxon>Pleurodelinae</taxon>
        <taxon>Pleurodeles</taxon>
    </lineage>
</organism>
<comment type="caution">
    <text evidence="2">The sequence shown here is derived from an EMBL/GenBank/DDBJ whole genome shotgun (WGS) entry which is preliminary data.</text>
</comment>
<dbReference type="EMBL" id="JANPWB010000014">
    <property type="protein sequence ID" value="KAJ1095852.1"/>
    <property type="molecule type" value="Genomic_DNA"/>
</dbReference>
<dbReference type="AlphaFoldDB" id="A0AAV7LZT1"/>
<protein>
    <submittedName>
        <fullName evidence="2">Uncharacterized protein</fullName>
    </submittedName>
</protein>
<accession>A0AAV7LZT1</accession>
<sequence length="67" mass="7037">MVTRDRKNRISPSPGSVLKALSINSAAGGGHDRARGSDYAHGRNPSRAAVPPSSAFQFPRSPIHEAA</sequence>
<gene>
    <name evidence="2" type="ORF">NDU88_001002</name>
</gene>
<evidence type="ECO:0000313" key="2">
    <source>
        <dbReference type="EMBL" id="KAJ1095852.1"/>
    </source>
</evidence>
<keyword evidence="3" id="KW-1185">Reference proteome</keyword>
<feature type="region of interest" description="Disordered" evidence="1">
    <location>
        <begin position="25"/>
        <end position="67"/>
    </location>
</feature>
<evidence type="ECO:0000313" key="3">
    <source>
        <dbReference type="Proteomes" id="UP001066276"/>
    </source>
</evidence>
<reference evidence="2" key="1">
    <citation type="journal article" date="2022" name="bioRxiv">
        <title>Sequencing and chromosome-scale assembly of the giantPleurodeles waltlgenome.</title>
        <authorList>
            <person name="Brown T."/>
            <person name="Elewa A."/>
            <person name="Iarovenko S."/>
            <person name="Subramanian E."/>
            <person name="Araus A.J."/>
            <person name="Petzold A."/>
            <person name="Susuki M."/>
            <person name="Suzuki K.-i.T."/>
            <person name="Hayashi T."/>
            <person name="Toyoda A."/>
            <person name="Oliveira C."/>
            <person name="Osipova E."/>
            <person name="Leigh N.D."/>
            <person name="Simon A."/>
            <person name="Yun M.H."/>
        </authorList>
    </citation>
    <scope>NUCLEOTIDE SEQUENCE</scope>
    <source>
        <strain evidence="2">20211129_DDA</strain>
        <tissue evidence="2">Liver</tissue>
    </source>
</reference>
<dbReference type="Proteomes" id="UP001066276">
    <property type="component" value="Chromosome 10"/>
</dbReference>
<feature type="compositionally biased region" description="Basic and acidic residues" evidence="1">
    <location>
        <begin position="30"/>
        <end position="41"/>
    </location>
</feature>
<evidence type="ECO:0000256" key="1">
    <source>
        <dbReference type="SAM" id="MobiDB-lite"/>
    </source>
</evidence>